<sequence length="330" mass="37318">MLPGTTLPVSNVTFNELTSRWGKLQWFRALCDPKGLVPCCYNNVCTSRPKEDCKCPYCYDMRQPLHAELATWVPNDPTCKMTRFDTVEDTCRLLQNMTIFMFGDSLVRHIYIALLNILRQGTAHGVLKKTASPASVTRCDADFVHLGRCMGDIDADTWECNNTVRLLFREHSYIVQTNLTLKFVAELIGRPNSVVFVGNGIHDDYNYPEAANKVLLPLIRNLSSSPWPKLVWSAVHAPGLLKTPRVPSQSRESVVIYNKQLRSILEAHHVPVFDTFQLTDGVESFDGVHYGRGVNGVKAQILLNYLLQLRSNGEFPLERTPNLRPEIKIS</sequence>
<proteinExistence type="predicted"/>
<organism evidence="1 2">
    <name type="scientific">Candidula unifasciata</name>
    <dbReference type="NCBI Taxonomy" id="100452"/>
    <lineage>
        <taxon>Eukaryota</taxon>
        <taxon>Metazoa</taxon>
        <taxon>Spiralia</taxon>
        <taxon>Lophotrochozoa</taxon>
        <taxon>Mollusca</taxon>
        <taxon>Gastropoda</taxon>
        <taxon>Heterobranchia</taxon>
        <taxon>Euthyneura</taxon>
        <taxon>Panpulmonata</taxon>
        <taxon>Eupulmonata</taxon>
        <taxon>Stylommatophora</taxon>
        <taxon>Helicina</taxon>
        <taxon>Helicoidea</taxon>
        <taxon>Geomitridae</taxon>
        <taxon>Candidula</taxon>
    </lineage>
</organism>
<gene>
    <name evidence="1" type="ORF">CUNI_LOCUS6651</name>
</gene>
<accession>A0A8S3YVJ7</accession>
<dbReference type="OrthoDB" id="6151888at2759"/>
<evidence type="ECO:0000313" key="2">
    <source>
        <dbReference type="Proteomes" id="UP000678393"/>
    </source>
</evidence>
<dbReference type="AlphaFoldDB" id="A0A8S3YVJ7"/>
<keyword evidence="2" id="KW-1185">Reference proteome</keyword>
<comment type="caution">
    <text evidence="1">The sequence shown here is derived from an EMBL/GenBank/DDBJ whole genome shotgun (WGS) entry which is preliminary data.</text>
</comment>
<name>A0A8S3YVJ7_9EUPU</name>
<evidence type="ECO:0000313" key="1">
    <source>
        <dbReference type="EMBL" id="CAG5121093.1"/>
    </source>
</evidence>
<dbReference type="Proteomes" id="UP000678393">
    <property type="component" value="Unassembled WGS sequence"/>
</dbReference>
<dbReference type="EMBL" id="CAJHNH020001024">
    <property type="protein sequence ID" value="CAG5121093.1"/>
    <property type="molecule type" value="Genomic_DNA"/>
</dbReference>
<protein>
    <submittedName>
        <fullName evidence="1">Uncharacterized protein</fullName>
    </submittedName>
</protein>
<dbReference type="SUPFAM" id="SSF52266">
    <property type="entry name" value="SGNH hydrolase"/>
    <property type="match status" value="1"/>
</dbReference>
<reference evidence="1" key="1">
    <citation type="submission" date="2021-04" db="EMBL/GenBank/DDBJ databases">
        <authorList>
            <consortium name="Molecular Ecology Group"/>
        </authorList>
    </citation>
    <scope>NUCLEOTIDE SEQUENCE</scope>
</reference>